<accession>A0A9W6SIR9</accession>
<organism evidence="1 2">
    <name type="scientific">Actinorhabdospora filicis</name>
    <dbReference type="NCBI Taxonomy" id="1785913"/>
    <lineage>
        <taxon>Bacteria</taxon>
        <taxon>Bacillati</taxon>
        <taxon>Actinomycetota</taxon>
        <taxon>Actinomycetes</taxon>
        <taxon>Micromonosporales</taxon>
        <taxon>Micromonosporaceae</taxon>
        <taxon>Actinorhabdospora</taxon>
    </lineage>
</organism>
<name>A0A9W6SIR9_9ACTN</name>
<evidence type="ECO:0000313" key="2">
    <source>
        <dbReference type="Proteomes" id="UP001165079"/>
    </source>
</evidence>
<evidence type="ECO:0000313" key="1">
    <source>
        <dbReference type="EMBL" id="GLZ75416.1"/>
    </source>
</evidence>
<reference evidence="1" key="1">
    <citation type="submission" date="2023-03" db="EMBL/GenBank/DDBJ databases">
        <title>Actinorhabdospora filicis NBRC 111898.</title>
        <authorList>
            <person name="Ichikawa N."/>
            <person name="Sato H."/>
            <person name="Tonouchi N."/>
        </authorList>
    </citation>
    <scope>NUCLEOTIDE SEQUENCE</scope>
    <source>
        <strain evidence="1">NBRC 111898</strain>
    </source>
</reference>
<dbReference type="Proteomes" id="UP001165079">
    <property type="component" value="Unassembled WGS sequence"/>
</dbReference>
<dbReference type="EMBL" id="BSTX01000001">
    <property type="protein sequence ID" value="GLZ75416.1"/>
    <property type="molecule type" value="Genomic_DNA"/>
</dbReference>
<protein>
    <submittedName>
        <fullName evidence="1">Uncharacterized protein</fullName>
    </submittedName>
</protein>
<keyword evidence="2" id="KW-1185">Reference proteome</keyword>
<comment type="caution">
    <text evidence="1">The sequence shown here is derived from an EMBL/GenBank/DDBJ whole genome shotgun (WGS) entry which is preliminary data.</text>
</comment>
<sequence>MHTTSEVIAEIANTKNALYKCWAFLTSTYNGQAHAAPSWAMGHWIETEYGKIDVAFGWVMDIPEAAVYDDFHGRAVKASDFVKTTTYGSPASSIADKVGNWTGTAATNFHTVFIKSMEGSVANQRELLAAVANAYGGVQSLCHMAYDAAINVAKEGQKAYQNANEGKGGGGSNDGVKMFANVVNVVTGVAAAAAGAATGGATLALYLGSASAISGFVANVISDGDAKMPEIHGSDPIEVTDSFVQAMIKASEKHQKSVKDWETKTQEDLAKVTKSPETMLLPIRPKIAPG</sequence>
<dbReference type="AlphaFoldDB" id="A0A9W6SIR9"/>
<proteinExistence type="predicted"/>
<gene>
    <name evidence="1" type="ORF">Afil01_02230</name>
</gene>
<dbReference type="RefSeq" id="WP_285660651.1">
    <property type="nucleotide sequence ID" value="NZ_BSTX01000001.1"/>
</dbReference>